<evidence type="ECO:0000313" key="3">
    <source>
        <dbReference type="RefSeq" id="XP_020669598.2"/>
    </source>
</evidence>
<dbReference type="InterPro" id="IPR012340">
    <property type="entry name" value="NA-bd_OB-fold"/>
</dbReference>
<dbReference type="KEGG" id="pvt:110090306"/>
<accession>A0A6J0VBF3</accession>
<evidence type="ECO:0000313" key="2">
    <source>
        <dbReference type="Proteomes" id="UP001652642"/>
    </source>
</evidence>
<dbReference type="AlphaFoldDB" id="A0A6J0VBF3"/>
<feature type="compositionally biased region" description="Low complexity" evidence="1">
    <location>
        <begin position="59"/>
        <end position="74"/>
    </location>
</feature>
<feature type="region of interest" description="Disordered" evidence="1">
    <location>
        <begin position="1"/>
        <end position="99"/>
    </location>
</feature>
<evidence type="ECO:0000256" key="1">
    <source>
        <dbReference type="SAM" id="MobiDB-lite"/>
    </source>
</evidence>
<sequence>MDMEEEPRVVREPEEEEAARDKGGSSGPLGLVGNEGAAEFGGSPRARKGDTSEGDEVEAGAAEGASSTLGSEGEQGAPENGTPEEVTQIPGGSGPPELNSWIQRTFDEVLATSHLRLSLRDPPPVTVLLLERYLAETPISSPASKTPAGGPPCPTPASACSSYSYDVTLTDGIYQEKCHLAPELNRLVQKNALRCGLQVKVTQCSYIYNEKKLCYGFLCLEQLEILGPLQDLGVALREWREYNKKPTTAPLKGHRKHYLPLWNNEDPYGDMWVQTPLPQEVCVDESKLISLFHLDMSWRTKTNFPPLLVRIMHKARLRYYGKPDTKLNVPYQAYFEVADRSGMMSVVLWNSLCPEWYKSMKIGTVLLLEQYAVKTSYPFKTQPAPGDLHMKRFCSIEITLNVRDPPTKITIIPENKVKADWKLPEVKYRFITRSELDSLPDGHSCDIIGLVQYVGRTERTRKRDHGDDFWIHRWVHVLDGTSDQPFILELFATSQPEIFEQIHPMTYLVCTQLRVIRDTAENGSSTVYLTTSNESQMFITGWHKGQPYTKDCKVKRFIQWIKTQKEASCQEKATMGGYYPFPPVPDTFLKYCKKIKVESILTTINEMEKEIESLHYREHKRIAFQGIISAIRYVSCSSTSQDASGGELTQMDRSSELQTSVEENDPIKVRSRKYRQAREATSVQKSPSSVQQQHRETRRGHAKRKIADVETRSTPLIPSQRSHFTRSAGKKILFCRLHNPLQENPCTRKESQDVEEAAQLHTSNKKTADVSERVQAERMCHNSWESDLWAAVKDNLTQHLNYSSIFPESFPSKFNYIHKEFLMQQCNLQAARCKPADRVMKGEVNNFENACPLEYYEVAILGINHDIAIDVAFLSMCCPEDSHLFRAGLPSCGALSHPSSNSDPQKSTGKEGHSEVFSLSEDEVVKAAANLEKQHVICILDICSLSEDKNEVFLNKVYKITDADVTKQI</sequence>
<dbReference type="SUPFAM" id="SSF50249">
    <property type="entry name" value="Nucleic acid-binding proteins"/>
    <property type="match status" value="1"/>
</dbReference>
<feature type="compositionally biased region" description="Basic and acidic residues" evidence="1">
    <location>
        <begin position="1"/>
        <end position="12"/>
    </location>
</feature>
<dbReference type="GeneID" id="110090306"/>
<dbReference type="InParanoid" id="A0A6J0VBF3"/>
<dbReference type="CTD" id="55086"/>
<dbReference type="PANTHER" id="PTHR14944:SF2">
    <property type="entry name" value="RPA-RELATED PROTEIN RADX"/>
    <property type="match status" value="1"/>
</dbReference>
<organism evidence="2 3">
    <name type="scientific">Pogona vitticeps</name>
    <name type="common">central bearded dragon</name>
    <dbReference type="NCBI Taxonomy" id="103695"/>
    <lineage>
        <taxon>Eukaryota</taxon>
        <taxon>Metazoa</taxon>
        <taxon>Chordata</taxon>
        <taxon>Craniata</taxon>
        <taxon>Vertebrata</taxon>
        <taxon>Euteleostomi</taxon>
        <taxon>Lepidosauria</taxon>
        <taxon>Squamata</taxon>
        <taxon>Bifurcata</taxon>
        <taxon>Unidentata</taxon>
        <taxon>Episquamata</taxon>
        <taxon>Toxicofera</taxon>
        <taxon>Iguania</taxon>
        <taxon>Acrodonta</taxon>
        <taxon>Agamidae</taxon>
        <taxon>Amphibolurinae</taxon>
        <taxon>Pogona</taxon>
    </lineage>
</organism>
<feature type="compositionally biased region" description="Low complexity" evidence="1">
    <location>
        <begin position="682"/>
        <end position="692"/>
    </location>
</feature>
<dbReference type="InterPro" id="IPR040893">
    <property type="entry name" value="RADX"/>
</dbReference>
<feature type="region of interest" description="Disordered" evidence="1">
    <location>
        <begin position="642"/>
        <end position="705"/>
    </location>
</feature>
<keyword evidence="2" id="KW-1185">Reference proteome</keyword>
<dbReference type="PANTHER" id="PTHR14944">
    <property type="entry name" value="RPA-RELATED PROTEIN RADX"/>
    <property type="match status" value="1"/>
</dbReference>
<dbReference type="Pfam" id="PF17659">
    <property type="entry name" value="RADX"/>
    <property type="match status" value="1"/>
</dbReference>
<dbReference type="Proteomes" id="UP001652642">
    <property type="component" value="Chromosome 11"/>
</dbReference>
<reference evidence="3" key="1">
    <citation type="submission" date="2025-08" db="UniProtKB">
        <authorList>
            <consortium name="RefSeq"/>
        </authorList>
    </citation>
    <scope>IDENTIFICATION</scope>
</reference>
<dbReference type="RefSeq" id="XP_020669598.2">
    <property type="nucleotide sequence ID" value="XM_020813939.2"/>
</dbReference>
<dbReference type="Gene3D" id="2.40.50.140">
    <property type="entry name" value="Nucleic acid-binding proteins"/>
    <property type="match status" value="1"/>
</dbReference>
<gene>
    <name evidence="3" type="primary">RADX</name>
</gene>
<dbReference type="OrthoDB" id="5965770at2759"/>
<dbReference type="GO" id="GO:0003697">
    <property type="term" value="F:single-stranded DNA binding"/>
    <property type="evidence" value="ECO:0007669"/>
    <property type="project" value="InterPro"/>
</dbReference>
<proteinExistence type="predicted"/>
<name>A0A6J0VBF3_9SAUR</name>
<protein>
    <submittedName>
        <fullName evidence="3">RPA-related protein RADX</fullName>
    </submittedName>
</protein>